<dbReference type="CDD" id="cd07313">
    <property type="entry name" value="terB_like_2"/>
    <property type="match status" value="1"/>
</dbReference>
<dbReference type="Gene3D" id="1.10.3680.10">
    <property type="entry name" value="TerB-like"/>
    <property type="match status" value="1"/>
</dbReference>
<evidence type="ECO:0000313" key="2">
    <source>
        <dbReference type="EMBL" id="VAV82279.1"/>
    </source>
</evidence>
<reference evidence="2" key="1">
    <citation type="submission" date="2018-06" db="EMBL/GenBank/DDBJ databases">
        <authorList>
            <person name="Zhirakovskaya E."/>
        </authorList>
    </citation>
    <scope>NUCLEOTIDE SEQUENCE</scope>
</reference>
<gene>
    <name evidence="2" type="ORF">MNBD_DELTA01-589</name>
</gene>
<accession>A0A3B0QQ45</accession>
<feature type="domain" description="Co-chaperone DjlA N-terminal" evidence="1">
    <location>
        <begin position="34"/>
        <end position="148"/>
    </location>
</feature>
<organism evidence="2">
    <name type="scientific">hydrothermal vent metagenome</name>
    <dbReference type="NCBI Taxonomy" id="652676"/>
    <lineage>
        <taxon>unclassified sequences</taxon>
        <taxon>metagenomes</taxon>
        <taxon>ecological metagenomes</taxon>
    </lineage>
</organism>
<protein>
    <recommendedName>
        <fullName evidence="1">Co-chaperone DjlA N-terminal domain-containing protein</fullName>
    </recommendedName>
</protein>
<dbReference type="AlphaFoldDB" id="A0A3B0QQ45"/>
<dbReference type="InterPro" id="IPR029024">
    <property type="entry name" value="TerB-like"/>
</dbReference>
<name>A0A3B0QQ45_9ZZZZ</name>
<dbReference type="InterPro" id="IPR007791">
    <property type="entry name" value="DjlA_N"/>
</dbReference>
<dbReference type="Pfam" id="PF05099">
    <property type="entry name" value="TerB"/>
    <property type="match status" value="1"/>
</dbReference>
<evidence type="ECO:0000259" key="1">
    <source>
        <dbReference type="Pfam" id="PF05099"/>
    </source>
</evidence>
<dbReference type="EMBL" id="UOEA01000008">
    <property type="protein sequence ID" value="VAV82279.1"/>
    <property type="molecule type" value="Genomic_DNA"/>
</dbReference>
<proteinExistence type="predicted"/>
<sequence length="163" mass="18778">MLGNIKRFFEKSITGRKISSGVTSEKVTEEGLKLATAALLIEITRADRHVKEEERDVVIRALRKSFDLTESEVDELIILAEEEVKEATSLFQFTHLIDKGFSYEKKKEVIRHLWQVALSDDETEKHEVHLIRKVAELLHVSHSDFIAGKQEARKLRAQELQDL</sequence>
<dbReference type="SUPFAM" id="SSF158682">
    <property type="entry name" value="TerB-like"/>
    <property type="match status" value="1"/>
</dbReference>